<protein>
    <recommendedName>
        <fullName evidence="4">Cytosolic protein</fullName>
    </recommendedName>
</protein>
<dbReference type="RefSeq" id="WP_379950757.1">
    <property type="nucleotide sequence ID" value="NZ_JBHMAF010000150.1"/>
</dbReference>
<evidence type="ECO:0008006" key="4">
    <source>
        <dbReference type="Google" id="ProtNLM"/>
    </source>
</evidence>
<proteinExistence type="predicted"/>
<evidence type="ECO:0000313" key="2">
    <source>
        <dbReference type="EMBL" id="MFB9760444.1"/>
    </source>
</evidence>
<sequence length="89" mass="10326">MPKKTNKNYTDFSTVEARHRYIIPEELPEGPYGSPINEELGKSTPWEEDQRTYSAFNYPDKNAHEETDRKYPGAHPPHDNPDVHEETPS</sequence>
<gene>
    <name evidence="2" type="ORF">ACFFMS_19145</name>
</gene>
<comment type="caution">
    <text evidence="2">The sequence shown here is derived from an EMBL/GenBank/DDBJ whole genome shotgun (WGS) entry which is preliminary data.</text>
</comment>
<accession>A0ABV5WII8</accession>
<evidence type="ECO:0000256" key="1">
    <source>
        <dbReference type="SAM" id="MobiDB-lite"/>
    </source>
</evidence>
<reference evidence="2 3" key="1">
    <citation type="submission" date="2024-09" db="EMBL/GenBank/DDBJ databases">
        <authorList>
            <person name="Sun Q."/>
            <person name="Mori K."/>
        </authorList>
    </citation>
    <scope>NUCLEOTIDE SEQUENCE [LARGE SCALE GENOMIC DNA]</scope>
    <source>
        <strain evidence="2 3">JCM 11201</strain>
    </source>
</reference>
<keyword evidence="3" id="KW-1185">Reference proteome</keyword>
<dbReference type="Proteomes" id="UP001589609">
    <property type="component" value="Unassembled WGS sequence"/>
</dbReference>
<evidence type="ECO:0000313" key="3">
    <source>
        <dbReference type="Proteomes" id="UP001589609"/>
    </source>
</evidence>
<name>A0ABV5WII8_9BACI</name>
<feature type="compositionally biased region" description="Basic and acidic residues" evidence="1">
    <location>
        <begin position="61"/>
        <end position="89"/>
    </location>
</feature>
<organism evidence="2 3">
    <name type="scientific">Ectobacillus funiculus</name>
    <dbReference type="NCBI Taxonomy" id="137993"/>
    <lineage>
        <taxon>Bacteria</taxon>
        <taxon>Bacillati</taxon>
        <taxon>Bacillota</taxon>
        <taxon>Bacilli</taxon>
        <taxon>Bacillales</taxon>
        <taxon>Bacillaceae</taxon>
        <taxon>Ectobacillus</taxon>
    </lineage>
</organism>
<dbReference type="EMBL" id="JBHMAF010000150">
    <property type="protein sequence ID" value="MFB9760444.1"/>
    <property type="molecule type" value="Genomic_DNA"/>
</dbReference>
<feature type="region of interest" description="Disordered" evidence="1">
    <location>
        <begin position="22"/>
        <end position="89"/>
    </location>
</feature>